<dbReference type="EMBL" id="KR063280">
    <property type="protein sequence ID" value="AKL88340.1"/>
    <property type="molecule type" value="Genomic_DNA"/>
</dbReference>
<name>A0A0K0NKT1_9CAUD</name>
<sequence length="54" mass="6108">MEHVCRDFRFSPPGSFEFVYRCVECNKVKDSDPWPCVGNGNREDSAAGIPIGRM</sequence>
<protein>
    <submittedName>
        <fullName evidence="1">Uncharacterized protein</fullName>
    </submittedName>
</protein>
<evidence type="ECO:0000313" key="2">
    <source>
        <dbReference type="Proteomes" id="UP000203886"/>
    </source>
</evidence>
<dbReference type="GeneID" id="28801109"/>
<keyword evidence="2" id="KW-1185">Reference proteome</keyword>
<proteinExistence type="predicted"/>
<reference evidence="1 2" key="1">
    <citation type="journal article" date="2015" name="PLoS ONE">
        <title>Lysis to Kill: Evaluation of the Lytic Abilities, and Genomics of Nine Bacteriophages Infective for Gordonia spp. and Their Potential Use in Activated Sludge Foam Biocontrol.</title>
        <authorList>
            <person name="Dyson Z.A."/>
            <person name="Tucci J."/>
            <person name="Seviour R.J."/>
            <person name="Petrovski S."/>
        </authorList>
    </citation>
    <scope>NUCLEOTIDE SEQUENCE [LARGE SCALE GENOMIC DNA]</scope>
</reference>
<accession>A0A0K0NKT1</accession>
<dbReference type="RefSeq" id="YP_009273541.1">
    <property type="nucleotide sequence ID" value="NC_030906.1"/>
</dbReference>
<dbReference type="Proteomes" id="UP000203886">
    <property type="component" value="Segment"/>
</dbReference>
<gene>
    <name evidence="1" type="ORF">GMA6_59</name>
</gene>
<organism evidence="1 2">
    <name type="scientific">Gordonia phage GMA6</name>
    <dbReference type="NCBI Taxonomy" id="1647285"/>
    <lineage>
        <taxon>Viruses</taxon>
        <taxon>Duplodnaviria</taxon>
        <taxon>Heunggongvirae</taxon>
        <taxon>Uroviricota</taxon>
        <taxon>Caudoviricetes</taxon>
        <taxon>Bendigovirus</taxon>
        <taxon>Bendigovirus GMA6</taxon>
    </lineage>
</organism>
<evidence type="ECO:0000313" key="1">
    <source>
        <dbReference type="EMBL" id="AKL88340.1"/>
    </source>
</evidence>
<dbReference type="KEGG" id="vg:28801109"/>